<dbReference type="Pfam" id="PF13183">
    <property type="entry name" value="Fer4_8"/>
    <property type="match status" value="1"/>
</dbReference>
<dbReference type="InterPro" id="IPR009051">
    <property type="entry name" value="Helical_ferredxn"/>
</dbReference>
<keyword evidence="4 6" id="KW-0408">Iron</keyword>
<feature type="domain" description="4Fe-4S ferredoxin-type" evidence="7">
    <location>
        <begin position="12"/>
        <end position="41"/>
    </location>
</feature>
<evidence type="ECO:0000256" key="6">
    <source>
        <dbReference type="PIRNR" id="PIRNR000139"/>
    </source>
</evidence>
<comment type="cofactor">
    <cofactor evidence="6">
        <name>[4Fe-4S] cluster</name>
        <dbReference type="ChEBI" id="CHEBI:49883"/>
    </cofactor>
    <text evidence="6">Binds 2 [4Fe-4S] clusters.</text>
</comment>
<dbReference type="InterPro" id="IPR017896">
    <property type="entry name" value="4Fe4S_Fe-S-bd"/>
</dbReference>
<evidence type="ECO:0000256" key="2">
    <source>
        <dbReference type="ARBA" id="ARBA00022723"/>
    </source>
</evidence>
<dbReference type="Gene3D" id="1.10.1060.10">
    <property type="entry name" value="Alpha-helical ferredoxin"/>
    <property type="match status" value="1"/>
</dbReference>
<keyword evidence="5 6" id="KW-0411">Iron-sulfur</keyword>
<name>A0ABT1QN19_9GAMM</name>
<keyword evidence="1 6" id="KW-0004">4Fe-4S</keyword>
<dbReference type="PANTHER" id="PTHR32479">
    <property type="entry name" value="GLYCOLATE OXIDASE IRON-SULFUR SUBUNIT"/>
    <property type="match status" value="1"/>
</dbReference>
<proteinExistence type="predicted"/>
<evidence type="ECO:0000256" key="3">
    <source>
        <dbReference type="ARBA" id="ARBA00022737"/>
    </source>
</evidence>
<dbReference type="SUPFAM" id="SSF46548">
    <property type="entry name" value="alpha-helical ferredoxin"/>
    <property type="match status" value="1"/>
</dbReference>
<dbReference type="PANTHER" id="PTHR32479:SF17">
    <property type="entry name" value="GLYCOLATE OXIDASE IRON-SULFUR SUBUNIT"/>
    <property type="match status" value="1"/>
</dbReference>
<dbReference type="InterPro" id="IPR004017">
    <property type="entry name" value="Cys_rich_dom"/>
</dbReference>
<evidence type="ECO:0000256" key="1">
    <source>
        <dbReference type="ARBA" id="ARBA00022485"/>
    </source>
</evidence>
<keyword evidence="6" id="KW-0813">Transport</keyword>
<comment type="catalytic activity">
    <reaction evidence="6">
        <text>(R)-lactate + A = pyruvate + AH2</text>
        <dbReference type="Rhea" id="RHEA:15089"/>
        <dbReference type="ChEBI" id="CHEBI:13193"/>
        <dbReference type="ChEBI" id="CHEBI:15361"/>
        <dbReference type="ChEBI" id="CHEBI:16004"/>
        <dbReference type="ChEBI" id="CHEBI:17499"/>
    </reaction>
</comment>
<evidence type="ECO:0000256" key="4">
    <source>
        <dbReference type="ARBA" id="ARBA00023004"/>
    </source>
</evidence>
<dbReference type="Pfam" id="PF02754">
    <property type="entry name" value="CCG"/>
    <property type="match status" value="2"/>
</dbReference>
<dbReference type="EMBL" id="JANFQO010000003">
    <property type="protein sequence ID" value="MCQ4163921.1"/>
    <property type="molecule type" value="Genomic_DNA"/>
</dbReference>
<feature type="domain" description="4Fe-4S ferredoxin-type" evidence="7">
    <location>
        <begin position="63"/>
        <end position="86"/>
    </location>
</feature>
<dbReference type="InterPro" id="IPR017900">
    <property type="entry name" value="4Fe4S_Fe_S_CS"/>
</dbReference>
<dbReference type="PIRSF" id="PIRSF000139">
    <property type="entry name" value="Glc_ox_4Fe-4S"/>
    <property type="match status" value="1"/>
</dbReference>
<keyword evidence="2 6" id="KW-0479">Metal-binding</keyword>
<dbReference type="InterPro" id="IPR012257">
    <property type="entry name" value="Glc_ox_4Fe-4S"/>
</dbReference>
<keyword evidence="6" id="KW-0249">Electron transport</keyword>
<accession>A0ABT1QN19</accession>
<keyword evidence="3" id="KW-0677">Repeat</keyword>
<comment type="function">
    <text evidence="6">Component of a complex that catalyzes the oxidation of glycolate to glyoxylate.</text>
</comment>
<organism evidence="8 9">
    <name type="scientific">Tahibacter harae</name>
    <dbReference type="NCBI Taxonomy" id="2963937"/>
    <lineage>
        <taxon>Bacteria</taxon>
        <taxon>Pseudomonadati</taxon>
        <taxon>Pseudomonadota</taxon>
        <taxon>Gammaproteobacteria</taxon>
        <taxon>Lysobacterales</taxon>
        <taxon>Rhodanobacteraceae</taxon>
        <taxon>Tahibacter</taxon>
    </lineage>
</organism>
<evidence type="ECO:0000259" key="7">
    <source>
        <dbReference type="PROSITE" id="PS51379"/>
    </source>
</evidence>
<dbReference type="PROSITE" id="PS00198">
    <property type="entry name" value="4FE4S_FER_1"/>
    <property type="match status" value="2"/>
</dbReference>
<evidence type="ECO:0000313" key="8">
    <source>
        <dbReference type="EMBL" id="MCQ4163921.1"/>
    </source>
</evidence>
<sequence>MSATSPAREAAASIVALADQCVLCGLCLPACPTYTVARSEAESPRGRISLARALAGGTLAAEGPGLAHLEHCLGCLSCERVCPSGVQYGRLITAARQAIAAPPGRHQQLLYVLAARPRWIRRLAALARGLRLRRWLQPVLRRSRWKQAVLTRGLSLLPPRAGVLPRPQATASLPRGRIGLFLGCFASAFDRDTHAAARLLLQALGYAVVEPAGQACCGALARHAGHTAPAQQLAMPTREAFLASGVDTVLVSASGCYGTLQEFTFADTPLQVREISEFLVSDAAFAALEFAPLAVRAALHLPCSLNNRVRAAATTRQLLQRIPQLDVQALPAQPACCGAGGTHMLTQPQLADALRDQRIAQVQALAPHLLLTSNIGCRLHLGAGVPAVEILHPITLLARQLKAAPTGLTGRQAD</sequence>
<dbReference type="Proteomes" id="UP001165498">
    <property type="component" value="Unassembled WGS sequence"/>
</dbReference>
<keyword evidence="9" id="KW-1185">Reference proteome</keyword>
<comment type="catalytic activity">
    <reaction evidence="6">
        <text>glycolate + A = glyoxylate + AH2</text>
        <dbReference type="Rhea" id="RHEA:21264"/>
        <dbReference type="ChEBI" id="CHEBI:13193"/>
        <dbReference type="ChEBI" id="CHEBI:17499"/>
        <dbReference type="ChEBI" id="CHEBI:29805"/>
        <dbReference type="ChEBI" id="CHEBI:36655"/>
        <dbReference type="EC" id="1.1.99.14"/>
    </reaction>
</comment>
<dbReference type="PROSITE" id="PS51379">
    <property type="entry name" value="4FE4S_FER_2"/>
    <property type="match status" value="2"/>
</dbReference>
<comment type="caution">
    <text evidence="8">The sequence shown here is derived from an EMBL/GenBank/DDBJ whole genome shotgun (WGS) entry which is preliminary data.</text>
</comment>
<reference evidence="8" key="1">
    <citation type="submission" date="2022-07" db="EMBL/GenBank/DDBJ databases">
        <title>Tahibacter sp., a new gammaproteobacterium isolated from the silt sample collected at pig farm.</title>
        <authorList>
            <person name="Chen H."/>
        </authorList>
    </citation>
    <scope>NUCLEOTIDE SEQUENCE</scope>
    <source>
        <strain evidence="8">P2K</strain>
    </source>
</reference>
<evidence type="ECO:0000313" key="9">
    <source>
        <dbReference type="Proteomes" id="UP001165498"/>
    </source>
</evidence>
<gene>
    <name evidence="8" type="ORF">NM961_04280</name>
</gene>
<dbReference type="RefSeq" id="WP_255911625.1">
    <property type="nucleotide sequence ID" value="NZ_JANFQO010000003.1"/>
</dbReference>
<evidence type="ECO:0000256" key="5">
    <source>
        <dbReference type="ARBA" id="ARBA00023014"/>
    </source>
</evidence>
<protein>
    <recommendedName>
        <fullName evidence="6">Glycolate oxidase iron-sulfur subunit</fullName>
        <ecNumber evidence="6">1.1.99.14</ecNumber>
    </recommendedName>
</protein>
<dbReference type="EC" id="1.1.99.14" evidence="6"/>